<keyword evidence="1" id="KW-0597">Phosphoprotein</keyword>
<dbReference type="SUPFAM" id="SSF55890">
    <property type="entry name" value="Sporulation response regulatory protein Spo0B"/>
    <property type="match status" value="1"/>
</dbReference>
<evidence type="ECO:0000313" key="5">
    <source>
        <dbReference type="EMBL" id="ASJ52864.1"/>
    </source>
</evidence>
<dbReference type="AlphaFoldDB" id="A0A0H0SFR2"/>
<gene>
    <name evidence="6" type="primary">spo0B</name>
    <name evidence="7" type="ORF">AA984_21980</name>
    <name evidence="6" type="ORF">BFO01nite_29140</name>
    <name evidence="5" type="ORF">BP422_04420</name>
</gene>
<sequence>MGDERRLFTHQTDQLLTVLNRQRHDWLNHVQVLLGYLHLNRTEQGEAHLKRIAQMAMQESMVARLNSSLLSVFFLTFNALNNELLLEVDVCNHVDLTRVVLNEQDLFQLVSEILCTVNDHVDQSGYEAASMQVSLQMDDRGVHFRFDLAGVLRASGMEELEKLIRKSEQSTVEVTEWIHTEEEWVLKLVVPFAE</sequence>
<dbReference type="Proteomes" id="UP000035218">
    <property type="component" value="Unassembled WGS sequence"/>
</dbReference>
<dbReference type="Gene3D" id="1.10.287.130">
    <property type="match status" value="1"/>
</dbReference>
<protein>
    <submittedName>
        <fullName evidence="5">Sporulation protein</fullName>
    </submittedName>
</protein>
<evidence type="ECO:0000313" key="10">
    <source>
        <dbReference type="Proteomes" id="UP000319498"/>
    </source>
</evidence>
<evidence type="ECO:0000313" key="9">
    <source>
        <dbReference type="Proteomes" id="UP000197781"/>
    </source>
</evidence>
<reference evidence="5 9" key="2">
    <citation type="submission" date="2016-11" db="EMBL/GenBank/DDBJ databases">
        <authorList>
            <person name="Jaros S."/>
            <person name="Januszkiewicz K."/>
            <person name="Wedrychowicz H."/>
        </authorList>
    </citation>
    <scope>NUCLEOTIDE SEQUENCE [LARGE SCALE GENOMIC DNA]</scope>
    <source>
        <strain evidence="5 9">NF2</strain>
    </source>
</reference>
<name>A0A0H0SFR2_9BACL</name>
<dbReference type="EMBL" id="CP018145">
    <property type="protein sequence ID" value="ASJ52864.1"/>
    <property type="molecule type" value="Genomic_DNA"/>
</dbReference>
<evidence type="ECO:0000256" key="3">
    <source>
        <dbReference type="ARBA" id="ARBA00022777"/>
    </source>
</evidence>
<evidence type="ECO:0000313" key="8">
    <source>
        <dbReference type="Proteomes" id="UP000035218"/>
    </source>
</evidence>
<dbReference type="KEGG" id="bfm:BP422_04420"/>
<evidence type="ECO:0000256" key="2">
    <source>
        <dbReference type="ARBA" id="ARBA00022679"/>
    </source>
</evidence>
<evidence type="ECO:0000259" key="4">
    <source>
        <dbReference type="SMART" id="SM01317"/>
    </source>
</evidence>
<dbReference type="Proteomes" id="UP000197781">
    <property type="component" value="Chromosome"/>
</dbReference>
<dbReference type="OrthoDB" id="2375606at2"/>
<evidence type="ECO:0000313" key="6">
    <source>
        <dbReference type="EMBL" id="GED58782.1"/>
    </source>
</evidence>
<dbReference type="InterPro" id="IPR037100">
    <property type="entry name" value="Spo0B_C_sf"/>
</dbReference>
<dbReference type="Gene3D" id="3.30.565.30">
    <property type="entry name" value="Sporulation initiation phosphotransferase B (SpoOB), C-terminal domain"/>
    <property type="match status" value="1"/>
</dbReference>
<evidence type="ECO:0000313" key="7">
    <source>
        <dbReference type="EMBL" id="KLH97230.1"/>
    </source>
</evidence>
<feature type="domain" description="Sporulation initiation phosphotransferase B C-terminal" evidence="4">
    <location>
        <begin position="67"/>
        <end position="186"/>
    </location>
</feature>
<evidence type="ECO:0000256" key="1">
    <source>
        <dbReference type="ARBA" id="ARBA00022553"/>
    </source>
</evidence>
<keyword evidence="10" id="KW-1185">Reference proteome</keyword>
<dbReference type="GO" id="GO:0000155">
    <property type="term" value="F:phosphorelay sensor kinase activity"/>
    <property type="evidence" value="ECO:0007669"/>
    <property type="project" value="InterPro"/>
</dbReference>
<dbReference type="GeneID" id="87587721"/>
<dbReference type="InterPro" id="IPR016122">
    <property type="entry name" value="SpoOB_C"/>
</dbReference>
<dbReference type="InterPro" id="IPR039506">
    <property type="entry name" value="SPOB_a"/>
</dbReference>
<reference evidence="6 10" key="3">
    <citation type="submission" date="2019-06" db="EMBL/GenBank/DDBJ databases">
        <title>Whole genome shotgun sequence of Brevibacillus formosus NBRC 15716.</title>
        <authorList>
            <person name="Hosoyama A."/>
            <person name="Uohara A."/>
            <person name="Ohji S."/>
            <person name="Ichikawa N."/>
        </authorList>
    </citation>
    <scope>NUCLEOTIDE SEQUENCE [LARGE SCALE GENOMIC DNA]</scope>
    <source>
        <strain evidence="6 10">NBRC 15716</strain>
    </source>
</reference>
<dbReference type="EMBL" id="BJOL01000016">
    <property type="protein sequence ID" value="GED58782.1"/>
    <property type="molecule type" value="Genomic_DNA"/>
</dbReference>
<accession>A0A0H0SFR2</accession>
<proteinExistence type="predicted"/>
<dbReference type="Pfam" id="PF14682">
    <property type="entry name" value="SPOB_ab"/>
    <property type="match status" value="1"/>
</dbReference>
<dbReference type="SMART" id="SM01317">
    <property type="entry name" value="SPOB_ab"/>
    <property type="match status" value="1"/>
</dbReference>
<dbReference type="Pfam" id="PF14689">
    <property type="entry name" value="SPOB_a"/>
    <property type="match status" value="1"/>
</dbReference>
<reference evidence="7 8" key="1">
    <citation type="submission" date="2015-05" db="EMBL/GenBank/DDBJ databases">
        <title>Genome sequencing project for genomic taxonomy and phylogenomics of Bacillus-like bacteria.</title>
        <authorList>
            <person name="Liu B."/>
            <person name="Wang J."/>
            <person name="Zhu Y."/>
            <person name="Liu G."/>
            <person name="Chen Q."/>
            <person name="Chen Z."/>
            <person name="Lan J."/>
            <person name="Che J."/>
            <person name="Ge C."/>
            <person name="Shi H."/>
            <person name="Pan Z."/>
            <person name="Liu X."/>
        </authorList>
    </citation>
    <scope>NUCLEOTIDE SEQUENCE [LARGE SCALE GENOMIC DNA]</scope>
    <source>
        <strain evidence="7 8">DSM 9885</strain>
    </source>
</reference>
<organism evidence="5 9">
    <name type="scientific">Brevibacillus formosus</name>
    <dbReference type="NCBI Taxonomy" id="54913"/>
    <lineage>
        <taxon>Bacteria</taxon>
        <taxon>Bacillati</taxon>
        <taxon>Bacillota</taxon>
        <taxon>Bacilli</taxon>
        <taxon>Bacillales</taxon>
        <taxon>Paenibacillaceae</taxon>
        <taxon>Brevibacillus</taxon>
    </lineage>
</organism>
<dbReference type="RefSeq" id="WP_047072806.1">
    <property type="nucleotide sequence ID" value="NZ_CP018145.1"/>
</dbReference>
<dbReference type="InterPro" id="IPR016120">
    <property type="entry name" value="Sig_transdc_His_kin_SpoOB"/>
</dbReference>
<keyword evidence="2" id="KW-0808">Transferase</keyword>
<keyword evidence="3" id="KW-0418">Kinase</keyword>
<dbReference type="Proteomes" id="UP000319498">
    <property type="component" value="Unassembled WGS sequence"/>
</dbReference>
<dbReference type="EMBL" id="LDCN01000007">
    <property type="protein sequence ID" value="KLH97230.1"/>
    <property type="molecule type" value="Genomic_DNA"/>
</dbReference>